<proteinExistence type="predicted"/>
<dbReference type="EnsemblMetazoa" id="CJA41030.1">
    <property type="protein sequence ID" value="CJA41030.1"/>
    <property type="gene ID" value="WBGene00216878"/>
</dbReference>
<accession>A0A8R1IPX6</accession>
<dbReference type="AlphaFoldDB" id="A0A8R1IPX6"/>
<reference evidence="4" key="1">
    <citation type="submission" date="2010-08" db="EMBL/GenBank/DDBJ databases">
        <authorList>
            <consortium name="Caenorhabditis japonica Sequencing Consortium"/>
            <person name="Wilson R.K."/>
        </authorList>
    </citation>
    <scope>NUCLEOTIDE SEQUENCE [LARGE SCALE GENOMIC DNA]</scope>
    <source>
        <strain evidence="4">DF5081</strain>
    </source>
</reference>
<protein>
    <submittedName>
        <fullName evidence="3">Uncharacterized protein</fullName>
    </submittedName>
</protein>
<feature type="chain" id="PRO_5035850968" evidence="2">
    <location>
        <begin position="19"/>
        <end position="134"/>
    </location>
</feature>
<sequence>MLKIVLCCFALTLLLASADIPEYANSEKSSVLKDFSISSLKISENPTQDLLILSKEAYTSLPWNVQHNLNQAVLLFQATFGSWNTDNKKSNDATQPPVSTSTQSTPTTVTPITTVTPKFVKVPENSFSARFVSP</sequence>
<evidence type="ECO:0000256" key="1">
    <source>
        <dbReference type="SAM" id="MobiDB-lite"/>
    </source>
</evidence>
<keyword evidence="2" id="KW-0732">Signal</keyword>
<evidence type="ECO:0000313" key="4">
    <source>
        <dbReference type="Proteomes" id="UP000005237"/>
    </source>
</evidence>
<feature type="signal peptide" evidence="2">
    <location>
        <begin position="1"/>
        <end position="18"/>
    </location>
</feature>
<reference evidence="3" key="2">
    <citation type="submission" date="2022-06" db="UniProtKB">
        <authorList>
            <consortium name="EnsemblMetazoa"/>
        </authorList>
    </citation>
    <scope>IDENTIFICATION</scope>
    <source>
        <strain evidence="3">DF5081</strain>
    </source>
</reference>
<name>A0A8R1IPX6_CAEJA</name>
<dbReference type="Proteomes" id="UP000005237">
    <property type="component" value="Unassembled WGS sequence"/>
</dbReference>
<feature type="compositionally biased region" description="Low complexity" evidence="1">
    <location>
        <begin position="94"/>
        <end position="110"/>
    </location>
</feature>
<organism evidence="3 4">
    <name type="scientific">Caenorhabditis japonica</name>
    <dbReference type="NCBI Taxonomy" id="281687"/>
    <lineage>
        <taxon>Eukaryota</taxon>
        <taxon>Metazoa</taxon>
        <taxon>Ecdysozoa</taxon>
        <taxon>Nematoda</taxon>
        <taxon>Chromadorea</taxon>
        <taxon>Rhabditida</taxon>
        <taxon>Rhabditina</taxon>
        <taxon>Rhabditomorpha</taxon>
        <taxon>Rhabditoidea</taxon>
        <taxon>Rhabditidae</taxon>
        <taxon>Peloderinae</taxon>
        <taxon>Caenorhabditis</taxon>
    </lineage>
</organism>
<keyword evidence="4" id="KW-1185">Reference proteome</keyword>
<evidence type="ECO:0000256" key="2">
    <source>
        <dbReference type="SAM" id="SignalP"/>
    </source>
</evidence>
<evidence type="ECO:0000313" key="3">
    <source>
        <dbReference type="EnsemblMetazoa" id="CJA41030.1"/>
    </source>
</evidence>
<feature type="region of interest" description="Disordered" evidence="1">
    <location>
        <begin position="86"/>
        <end position="110"/>
    </location>
</feature>